<dbReference type="GeneID" id="55474237"/>
<dbReference type="SUPFAM" id="SSF52266">
    <property type="entry name" value="SGNH hydrolase"/>
    <property type="match status" value="1"/>
</dbReference>
<dbReference type="Proteomes" id="UP000017118">
    <property type="component" value="Chromosome"/>
</dbReference>
<protein>
    <submittedName>
        <fullName evidence="2">Putative esterase</fullName>
    </submittedName>
</protein>
<proteinExistence type="predicted"/>
<dbReference type="Pfam" id="PF13472">
    <property type="entry name" value="Lipase_GDSL_2"/>
    <property type="match status" value="1"/>
</dbReference>
<feature type="domain" description="SGNH hydrolase-type esterase" evidence="1">
    <location>
        <begin position="5"/>
        <end position="154"/>
    </location>
</feature>
<gene>
    <name evidence="2" type="ORF">CLSA_c17490</name>
</gene>
<organism evidence="2 3">
    <name type="scientific">Clostridium saccharobutylicum DSM 13864</name>
    <dbReference type="NCBI Taxonomy" id="1345695"/>
    <lineage>
        <taxon>Bacteria</taxon>
        <taxon>Bacillati</taxon>
        <taxon>Bacillota</taxon>
        <taxon>Clostridia</taxon>
        <taxon>Eubacteriales</taxon>
        <taxon>Clostridiaceae</taxon>
        <taxon>Clostridium</taxon>
    </lineage>
</organism>
<dbReference type="eggNOG" id="COG2755">
    <property type="taxonomic scope" value="Bacteria"/>
</dbReference>
<reference evidence="2 3" key="1">
    <citation type="journal article" date="2013" name="Genome Announc.">
        <title>Complete Genome Sequence of the Solvent Producer Clostridium saccharobutylicum NCP262 (DSM 13864).</title>
        <authorList>
            <person name="Poehlein A."/>
            <person name="Hartwich K."/>
            <person name="Krabben P."/>
            <person name="Ehrenreich A."/>
            <person name="Liebl W."/>
            <person name="Durre P."/>
            <person name="Gottschalk G."/>
            <person name="Daniel R."/>
        </authorList>
    </citation>
    <scope>NUCLEOTIDE SEQUENCE [LARGE SCALE GENOMIC DNA]</scope>
    <source>
        <strain evidence="2">DSM 13864</strain>
    </source>
</reference>
<dbReference type="PATRIC" id="fig|1345695.10.peg.3881"/>
<evidence type="ECO:0000259" key="1">
    <source>
        <dbReference type="Pfam" id="PF13472"/>
    </source>
</evidence>
<dbReference type="OrthoDB" id="9777593at2"/>
<dbReference type="EMBL" id="CP006721">
    <property type="protein sequence ID" value="AGX42743.1"/>
    <property type="molecule type" value="Genomic_DNA"/>
</dbReference>
<accession>U5MQD9</accession>
<dbReference type="InterPro" id="IPR051532">
    <property type="entry name" value="Ester_Hydrolysis_Enzymes"/>
</dbReference>
<dbReference type="RefSeq" id="WP_022745379.1">
    <property type="nucleotide sequence ID" value="NC_022571.1"/>
</dbReference>
<dbReference type="PANTHER" id="PTHR30383:SF5">
    <property type="entry name" value="SGNH HYDROLASE-TYPE ESTERASE DOMAIN-CONTAINING PROTEIN"/>
    <property type="match status" value="1"/>
</dbReference>
<keyword evidence="3" id="KW-1185">Reference proteome</keyword>
<dbReference type="PANTHER" id="PTHR30383">
    <property type="entry name" value="THIOESTERASE 1/PROTEASE 1/LYSOPHOSPHOLIPASE L1"/>
    <property type="match status" value="1"/>
</dbReference>
<dbReference type="AlphaFoldDB" id="U5MQD9"/>
<sequence length="162" mass="18272">MSIVCIGDSLTFGYGVKESDNWGSILSTKIKENLINKGIPGNTTTEMKERFIEDVVNHKPCKVLIMGGTNDVFLNFRIDDILNNINTMVQMCEINNIIPIILTPLPVKDNIQVKTWFEDMDYKKVNKSLAELSSFLINYGEEKNIKCIDLGALLLEEGKIID</sequence>
<dbReference type="HOGENOM" id="CLU_051989_9_0_9"/>
<evidence type="ECO:0000313" key="2">
    <source>
        <dbReference type="EMBL" id="AGX42743.1"/>
    </source>
</evidence>
<dbReference type="InterPro" id="IPR036514">
    <property type="entry name" value="SGNH_hydro_sf"/>
</dbReference>
<dbReference type="Gene3D" id="3.40.50.1110">
    <property type="entry name" value="SGNH hydrolase"/>
    <property type="match status" value="1"/>
</dbReference>
<evidence type="ECO:0000313" key="3">
    <source>
        <dbReference type="Proteomes" id="UP000017118"/>
    </source>
</evidence>
<name>U5MQD9_CLOSA</name>
<dbReference type="KEGG" id="csb:CLSA_c17490"/>
<dbReference type="GO" id="GO:0004622">
    <property type="term" value="F:phosphatidylcholine lysophospholipase activity"/>
    <property type="evidence" value="ECO:0007669"/>
    <property type="project" value="TreeGrafter"/>
</dbReference>
<dbReference type="InterPro" id="IPR013830">
    <property type="entry name" value="SGNH_hydro"/>
</dbReference>